<reference evidence="1 2" key="1">
    <citation type="submission" date="2019-07" db="EMBL/GenBank/DDBJ databases">
        <title>Complete Genome Sequence of Leptotrichia goodfellowii Strain JCM 16774.</title>
        <authorList>
            <person name="Watanabe S."/>
            <person name="Cui L."/>
        </authorList>
    </citation>
    <scope>NUCLEOTIDE SEQUENCE [LARGE SCALE GENOMIC DNA]</scope>
    <source>
        <strain evidence="1 2">JCM16774</strain>
    </source>
</reference>
<dbReference type="STRING" id="714315.GCA_000516535_00743"/>
<dbReference type="KEGG" id="lgo:JCM16774_0745"/>
<dbReference type="RefSeq" id="WP_026737291.1">
    <property type="nucleotide sequence ID" value="NZ_AP019822.1"/>
</dbReference>
<name>A0A510JC92_9FUSO</name>
<protein>
    <submittedName>
        <fullName evidence="1">Uncharacterized protein</fullName>
    </submittedName>
</protein>
<organism evidence="1 2">
    <name type="scientific">Pseudoleptotrichia goodfellowii</name>
    <dbReference type="NCBI Taxonomy" id="157692"/>
    <lineage>
        <taxon>Bacteria</taxon>
        <taxon>Fusobacteriati</taxon>
        <taxon>Fusobacteriota</taxon>
        <taxon>Fusobacteriia</taxon>
        <taxon>Fusobacteriales</taxon>
        <taxon>Leptotrichiaceae</taxon>
        <taxon>Pseudoleptotrichia</taxon>
    </lineage>
</organism>
<proteinExistence type="predicted"/>
<dbReference type="EMBL" id="AP019822">
    <property type="protein sequence ID" value="BBM35815.1"/>
    <property type="molecule type" value="Genomic_DNA"/>
</dbReference>
<dbReference type="OrthoDB" id="9794280at2"/>
<dbReference type="AlphaFoldDB" id="A0A510JC92"/>
<accession>A0A510JC92</accession>
<evidence type="ECO:0000313" key="2">
    <source>
        <dbReference type="Proteomes" id="UP000321606"/>
    </source>
</evidence>
<sequence length="112" mass="12988">MKNIKIVSKIVNEITSFYLEKNSENFQIKIEKNPLKDGYIIFTQGFTVLSDKEIKETEKLLSIHHDAEYDEYWELMGEGDASNKLLLVARICDSIKMDYNDGILKLALKKNI</sequence>
<gene>
    <name evidence="1" type="ORF">JCM16774_0745</name>
</gene>
<evidence type="ECO:0000313" key="1">
    <source>
        <dbReference type="EMBL" id="BBM35815.1"/>
    </source>
</evidence>
<dbReference type="Proteomes" id="UP000321606">
    <property type="component" value="Chromosome"/>
</dbReference>